<reference evidence="1" key="2">
    <citation type="submission" date="2022-01" db="EMBL/GenBank/DDBJ databases">
        <authorList>
            <person name="Yamashiro T."/>
            <person name="Shiraishi A."/>
            <person name="Satake H."/>
            <person name="Nakayama K."/>
        </authorList>
    </citation>
    <scope>NUCLEOTIDE SEQUENCE</scope>
</reference>
<comment type="caution">
    <text evidence="1">The sequence shown here is derived from an EMBL/GenBank/DDBJ whole genome shotgun (WGS) entry which is preliminary data.</text>
</comment>
<accession>A0ABQ5BWY5</accession>
<dbReference type="EMBL" id="BQNB010013630">
    <property type="protein sequence ID" value="GJT18347.1"/>
    <property type="molecule type" value="Genomic_DNA"/>
</dbReference>
<keyword evidence="2" id="KW-1185">Reference proteome</keyword>
<proteinExistence type="predicted"/>
<reference evidence="1" key="1">
    <citation type="journal article" date="2022" name="Int. J. Mol. Sci.">
        <title>Draft Genome of Tanacetum Coccineum: Genomic Comparison of Closely Related Tanacetum-Family Plants.</title>
        <authorList>
            <person name="Yamashiro T."/>
            <person name="Shiraishi A."/>
            <person name="Nakayama K."/>
            <person name="Satake H."/>
        </authorList>
    </citation>
    <scope>NUCLEOTIDE SEQUENCE</scope>
</reference>
<organism evidence="1 2">
    <name type="scientific">Tanacetum coccineum</name>
    <dbReference type="NCBI Taxonomy" id="301880"/>
    <lineage>
        <taxon>Eukaryota</taxon>
        <taxon>Viridiplantae</taxon>
        <taxon>Streptophyta</taxon>
        <taxon>Embryophyta</taxon>
        <taxon>Tracheophyta</taxon>
        <taxon>Spermatophyta</taxon>
        <taxon>Magnoliopsida</taxon>
        <taxon>eudicotyledons</taxon>
        <taxon>Gunneridae</taxon>
        <taxon>Pentapetalae</taxon>
        <taxon>asterids</taxon>
        <taxon>campanulids</taxon>
        <taxon>Asterales</taxon>
        <taxon>Asteraceae</taxon>
        <taxon>Asteroideae</taxon>
        <taxon>Anthemideae</taxon>
        <taxon>Anthemidinae</taxon>
        <taxon>Tanacetum</taxon>
    </lineage>
</organism>
<protein>
    <submittedName>
        <fullName evidence="1">Uncharacterized protein</fullName>
    </submittedName>
</protein>
<sequence>MTTLADKAILSGADNRPPMLEKDMYDSWKSIMELYMMNRQHGRMILESVENGPLIWPSIEENGVTRPKKYSELSATEAIQADCDIKATNIILQGLPPEVYALVSNHKVAKELWARIQLLMQGTSLTKQERECKLYDEFDKFAYKKGETLHVKLVRDLHTTNVDQLYAYLGQHEFHANEGRQTSLAVGTTRTYTPRASGRNSGKQRTVIYKVLLVQAQVSGQILHEEELAFLADPGILEGQATQTRMRIEQYIRMIDFALWEVIENGNTAPKTIVVKGVKKVIPPTNAEEKDQKRLEVKARKKRFGGNAATKKTQRNLLKLQKLVSQLELLGEMISQEDVNQKLLRSLSFEWNTHAIVWRNKAELETMNMDDLYNNLKVYEAEVKGMSNSSLSTQNMDFVSSSNNNSDSSNQVVNTAQTVNTAYGVFTAITQVNTINSSNVDNLSDVVIYAFLV</sequence>
<dbReference type="Proteomes" id="UP001151760">
    <property type="component" value="Unassembled WGS sequence"/>
</dbReference>
<gene>
    <name evidence="1" type="ORF">Tco_0877053</name>
</gene>
<evidence type="ECO:0000313" key="1">
    <source>
        <dbReference type="EMBL" id="GJT18347.1"/>
    </source>
</evidence>
<evidence type="ECO:0000313" key="2">
    <source>
        <dbReference type="Proteomes" id="UP001151760"/>
    </source>
</evidence>
<name>A0ABQ5BWY5_9ASTR</name>